<dbReference type="Proteomes" id="UP000693970">
    <property type="component" value="Unassembled WGS sequence"/>
</dbReference>
<feature type="region of interest" description="Disordered" evidence="1">
    <location>
        <begin position="1"/>
        <end position="22"/>
    </location>
</feature>
<evidence type="ECO:0000256" key="1">
    <source>
        <dbReference type="SAM" id="MobiDB-lite"/>
    </source>
</evidence>
<feature type="compositionally biased region" description="Basic and acidic residues" evidence="1">
    <location>
        <begin position="1"/>
        <end position="15"/>
    </location>
</feature>
<reference evidence="2" key="1">
    <citation type="journal article" date="2021" name="Sci. Rep.">
        <title>Diploid genomic architecture of Nitzschia inconspicua, an elite biomass production diatom.</title>
        <authorList>
            <person name="Oliver A."/>
            <person name="Podell S."/>
            <person name="Pinowska A."/>
            <person name="Traller J.C."/>
            <person name="Smith S.R."/>
            <person name="McClure R."/>
            <person name="Beliaev A."/>
            <person name="Bohutskyi P."/>
            <person name="Hill E.A."/>
            <person name="Rabines A."/>
            <person name="Zheng H."/>
            <person name="Allen L.Z."/>
            <person name="Kuo A."/>
            <person name="Grigoriev I.V."/>
            <person name="Allen A.E."/>
            <person name="Hazlebeck D."/>
            <person name="Allen E.E."/>
        </authorList>
    </citation>
    <scope>NUCLEOTIDE SEQUENCE</scope>
    <source>
        <strain evidence="2">Hildebrandi</strain>
    </source>
</reference>
<organism evidence="2 3">
    <name type="scientific">Nitzschia inconspicua</name>
    <dbReference type="NCBI Taxonomy" id="303405"/>
    <lineage>
        <taxon>Eukaryota</taxon>
        <taxon>Sar</taxon>
        <taxon>Stramenopiles</taxon>
        <taxon>Ochrophyta</taxon>
        <taxon>Bacillariophyta</taxon>
        <taxon>Bacillariophyceae</taxon>
        <taxon>Bacillariophycidae</taxon>
        <taxon>Bacillariales</taxon>
        <taxon>Bacillariaceae</taxon>
        <taxon>Nitzschia</taxon>
    </lineage>
</organism>
<evidence type="ECO:0000313" key="3">
    <source>
        <dbReference type="Proteomes" id="UP000693970"/>
    </source>
</evidence>
<accession>A0A9K3KTC9</accession>
<dbReference type="AlphaFoldDB" id="A0A9K3KTC9"/>
<comment type="caution">
    <text evidence="2">The sequence shown here is derived from an EMBL/GenBank/DDBJ whole genome shotgun (WGS) entry which is preliminary data.</text>
</comment>
<dbReference type="EMBL" id="JAGRRH010000019">
    <property type="protein sequence ID" value="KAG7349535.1"/>
    <property type="molecule type" value="Genomic_DNA"/>
</dbReference>
<dbReference type="OrthoDB" id="55320at2759"/>
<reference evidence="2" key="2">
    <citation type="submission" date="2021-04" db="EMBL/GenBank/DDBJ databases">
        <authorList>
            <person name="Podell S."/>
        </authorList>
    </citation>
    <scope>NUCLEOTIDE SEQUENCE</scope>
    <source>
        <strain evidence="2">Hildebrandi</strain>
    </source>
</reference>
<proteinExistence type="predicted"/>
<keyword evidence="3" id="KW-1185">Reference proteome</keyword>
<evidence type="ECO:0000313" key="2">
    <source>
        <dbReference type="EMBL" id="KAG7349535.1"/>
    </source>
</evidence>
<gene>
    <name evidence="2" type="ORF">IV203_012132</name>
</gene>
<sequence>MVKKNAAEGDGKDGGTKTMKKKPPQLVKEGMFGAAFMATKAHKVAAPIALYLIRNGARFQCPDDFYYLNIHSFFREGQEDLEIAGDEEGFVLYNSSVANYLRCHEEL</sequence>
<protein>
    <submittedName>
        <fullName evidence="2">Uncharacterized protein</fullName>
    </submittedName>
</protein>
<name>A0A9K3KTC9_9STRA</name>